<comment type="caution">
    <text evidence="9">The sequence shown here is derived from an EMBL/GenBank/DDBJ whole genome shotgun (WGS) entry which is preliminary data.</text>
</comment>
<dbReference type="Proteomes" id="UP001054889">
    <property type="component" value="Unassembled WGS sequence"/>
</dbReference>
<evidence type="ECO:0000256" key="4">
    <source>
        <dbReference type="ARBA" id="ARBA00022821"/>
    </source>
</evidence>
<protein>
    <recommendedName>
        <fullName evidence="8">SCP domain-containing protein</fullName>
    </recommendedName>
</protein>
<keyword evidence="10" id="KW-1185">Reference proteome</keyword>
<dbReference type="InterPro" id="IPR018244">
    <property type="entry name" value="Allrgn_V5/Tpx1_CS"/>
</dbReference>
<dbReference type="AlphaFoldDB" id="A0AAV5BFD1"/>
<gene>
    <name evidence="9" type="primary">ga00139</name>
    <name evidence="9" type="ORF">PR202_ga00139</name>
</gene>
<dbReference type="PROSITE" id="PS01010">
    <property type="entry name" value="CRISP_2"/>
    <property type="match status" value="1"/>
</dbReference>
<dbReference type="InterPro" id="IPR001283">
    <property type="entry name" value="CRISP-related"/>
</dbReference>
<keyword evidence="5" id="KW-1015">Disulfide bond</keyword>
<name>A0AAV5BFD1_ELECO</name>
<dbReference type="Pfam" id="PF00188">
    <property type="entry name" value="CAP"/>
    <property type="match status" value="1"/>
</dbReference>
<dbReference type="SMART" id="SM00198">
    <property type="entry name" value="SCP"/>
    <property type="match status" value="1"/>
</dbReference>
<dbReference type="InterPro" id="IPR035940">
    <property type="entry name" value="CAP_sf"/>
</dbReference>
<evidence type="ECO:0000256" key="7">
    <source>
        <dbReference type="SAM" id="SignalP"/>
    </source>
</evidence>
<dbReference type="PRINTS" id="PR00837">
    <property type="entry name" value="V5TPXLIKE"/>
</dbReference>
<feature type="chain" id="PRO_5043551385" description="SCP domain-containing protein" evidence="7">
    <location>
        <begin position="24"/>
        <end position="171"/>
    </location>
</feature>
<keyword evidence="4" id="KW-0611">Plant defense</keyword>
<dbReference type="InterPro" id="IPR014044">
    <property type="entry name" value="CAP_dom"/>
</dbReference>
<reference evidence="9" key="2">
    <citation type="submission" date="2021-12" db="EMBL/GenBank/DDBJ databases">
        <title>Resequencing data analysis of finger millet.</title>
        <authorList>
            <person name="Hatakeyama M."/>
            <person name="Aluri S."/>
            <person name="Balachadran M.T."/>
            <person name="Sivarajan S.R."/>
            <person name="Poveda L."/>
            <person name="Shimizu-Inatsugi R."/>
            <person name="Schlapbach R."/>
            <person name="Sreeman S.M."/>
            <person name="Shimizu K.K."/>
        </authorList>
    </citation>
    <scope>NUCLEOTIDE SEQUENCE</scope>
</reference>
<accession>A0AAV5BFD1</accession>
<dbReference type="FunFam" id="3.40.33.10:FF:000009">
    <property type="entry name" value="Pathogenesis-related protein 1"/>
    <property type="match status" value="1"/>
</dbReference>
<evidence type="ECO:0000256" key="3">
    <source>
        <dbReference type="ARBA" id="ARBA00022729"/>
    </source>
</evidence>
<feature type="domain" description="SCP" evidence="8">
    <location>
        <begin position="25"/>
        <end position="159"/>
    </location>
</feature>
<comment type="similarity">
    <text evidence="2">Belongs to the CRISP family.</text>
</comment>
<dbReference type="Gene3D" id="3.40.33.10">
    <property type="entry name" value="CAP"/>
    <property type="match status" value="1"/>
</dbReference>
<evidence type="ECO:0000313" key="9">
    <source>
        <dbReference type="EMBL" id="GJM84469.1"/>
    </source>
</evidence>
<reference evidence="9" key="1">
    <citation type="journal article" date="2018" name="DNA Res.">
        <title>Multiple hybrid de novo genome assembly of finger millet, an orphan allotetraploid crop.</title>
        <authorList>
            <person name="Hatakeyama M."/>
            <person name="Aluri S."/>
            <person name="Balachadran M.T."/>
            <person name="Sivarajan S.R."/>
            <person name="Patrignani A."/>
            <person name="Gruter S."/>
            <person name="Poveda L."/>
            <person name="Shimizu-Inatsugi R."/>
            <person name="Baeten J."/>
            <person name="Francoijs K.J."/>
            <person name="Nataraja K.N."/>
            <person name="Reddy Y.A.N."/>
            <person name="Phadnis S."/>
            <person name="Ravikumar R.L."/>
            <person name="Schlapbach R."/>
            <person name="Sreeman S.M."/>
            <person name="Shimizu K.K."/>
        </authorList>
    </citation>
    <scope>NUCLEOTIDE SEQUENCE</scope>
</reference>
<organism evidence="9 10">
    <name type="scientific">Eleusine coracana subsp. coracana</name>
    <dbReference type="NCBI Taxonomy" id="191504"/>
    <lineage>
        <taxon>Eukaryota</taxon>
        <taxon>Viridiplantae</taxon>
        <taxon>Streptophyta</taxon>
        <taxon>Embryophyta</taxon>
        <taxon>Tracheophyta</taxon>
        <taxon>Spermatophyta</taxon>
        <taxon>Magnoliopsida</taxon>
        <taxon>Liliopsida</taxon>
        <taxon>Poales</taxon>
        <taxon>Poaceae</taxon>
        <taxon>PACMAD clade</taxon>
        <taxon>Chloridoideae</taxon>
        <taxon>Cynodonteae</taxon>
        <taxon>Eleusininae</taxon>
        <taxon>Eleusine</taxon>
    </lineage>
</organism>
<keyword evidence="6" id="KW-0568">Pathogenesis-related protein</keyword>
<dbReference type="CDD" id="cd05381">
    <property type="entry name" value="CAP_PR-1"/>
    <property type="match status" value="1"/>
</dbReference>
<evidence type="ECO:0000256" key="5">
    <source>
        <dbReference type="ARBA" id="ARBA00023157"/>
    </source>
</evidence>
<comment type="function">
    <text evidence="1">Probably involved in the defense reaction of plants against pathogens.</text>
</comment>
<dbReference type="PANTHER" id="PTHR10334">
    <property type="entry name" value="CYSTEINE-RICH SECRETORY PROTEIN-RELATED"/>
    <property type="match status" value="1"/>
</dbReference>
<feature type="signal peptide" evidence="7">
    <location>
        <begin position="1"/>
        <end position="23"/>
    </location>
</feature>
<dbReference type="GO" id="GO:0006952">
    <property type="term" value="P:defense response"/>
    <property type="evidence" value="ECO:0007669"/>
    <property type="project" value="UniProtKB-KW"/>
</dbReference>
<evidence type="ECO:0000256" key="2">
    <source>
        <dbReference type="ARBA" id="ARBA00009923"/>
    </source>
</evidence>
<dbReference type="SUPFAM" id="SSF55797">
    <property type="entry name" value="PR-1-like"/>
    <property type="match status" value="1"/>
</dbReference>
<evidence type="ECO:0000256" key="1">
    <source>
        <dbReference type="ARBA" id="ARBA00003143"/>
    </source>
</evidence>
<dbReference type="GO" id="GO:0005576">
    <property type="term" value="C:extracellular region"/>
    <property type="evidence" value="ECO:0007669"/>
    <property type="project" value="InterPro"/>
</dbReference>
<dbReference type="EMBL" id="BQKI01000001">
    <property type="protein sequence ID" value="GJM84469.1"/>
    <property type="molecule type" value="Genomic_DNA"/>
</dbReference>
<evidence type="ECO:0000256" key="6">
    <source>
        <dbReference type="ARBA" id="ARBA00023265"/>
    </source>
</evidence>
<evidence type="ECO:0000313" key="10">
    <source>
        <dbReference type="Proteomes" id="UP001054889"/>
    </source>
</evidence>
<sequence length="171" mass="18891">MASSKSLLAFALAMAAVIAATMAQNTPQDYVNLHNQARRADGVGPVTWDARVARYAQNYAAQRAGDCQLVHSGGQFGENLFWGPAGWEWTAADALRLWVDEKNNYHYDTNSCDPGKMCGHYTQVVWRNSVRIGCARVVCAANRGVFIICSYDPPGNWNGERPFWTQDVAAM</sequence>
<proteinExistence type="inferred from homology"/>
<evidence type="ECO:0000259" key="8">
    <source>
        <dbReference type="SMART" id="SM00198"/>
    </source>
</evidence>
<dbReference type="PROSITE" id="PS01009">
    <property type="entry name" value="CRISP_1"/>
    <property type="match status" value="1"/>
</dbReference>
<keyword evidence="3 7" id="KW-0732">Signal</keyword>